<feature type="binding site" evidence="9">
    <location>
        <position position="21"/>
    </location>
    <ligand>
        <name>ATP</name>
        <dbReference type="ChEBI" id="CHEBI:30616"/>
    </ligand>
</feature>
<dbReference type="RefSeq" id="WP_179479690.1">
    <property type="nucleotide sequence ID" value="NZ_JACCFW010000001.1"/>
</dbReference>
<evidence type="ECO:0000256" key="1">
    <source>
        <dbReference type="ARBA" id="ARBA00022490"/>
    </source>
</evidence>
<evidence type="ECO:0000256" key="9">
    <source>
        <dbReference type="HAMAP-Rule" id="MF_00151"/>
    </source>
</evidence>
<feature type="domain" description="Cytidyltransferase-like" evidence="10">
    <location>
        <begin position="9"/>
        <end position="136"/>
    </location>
</feature>
<feature type="binding site" evidence="9">
    <location>
        <begin position="93"/>
        <end position="95"/>
    </location>
    <ligand>
        <name>ATP</name>
        <dbReference type="ChEBI" id="CHEBI:30616"/>
    </ligand>
</feature>
<dbReference type="InterPro" id="IPR014729">
    <property type="entry name" value="Rossmann-like_a/b/a_fold"/>
</dbReference>
<evidence type="ECO:0000259" key="10">
    <source>
        <dbReference type="Pfam" id="PF01467"/>
    </source>
</evidence>
<dbReference type="NCBIfam" id="TIGR00125">
    <property type="entry name" value="cyt_tran_rel"/>
    <property type="match status" value="1"/>
</dbReference>
<sequence length="166" mass="17874">MPADPRRCVCPGSYDPFTAGHLDIVTRASALYDEVVVAVLFNPAKQGTFEPAERVALIEASTAHLPRVRAAAYGDRLVVDVCAELEAGVLVKGLRDQADYGYELPMAQMNREMTGVETAFLPGDPAMAHYSSSLIRLIAAHGADVSAMVPPPVLGPLLERLRDRSQ</sequence>
<comment type="similarity">
    <text evidence="9">Belongs to the bacterial CoaD family.</text>
</comment>
<comment type="caution">
    <text evidence="11">The sequence shown here is derived from an EMBL/GenBank/DDBJ whole genome shotgun (WGS) entry which is preliminary data.</text>
</comment>
<evidence type="ECO:0000256" key="2">
    <source>
        <dbReference type="ARBA" id="ARBA00022679"/>
    </source>
</evidence>
<feature type="binding site" evidence="9">
    <location>
        <position position="78"/>
    </location>
    <ligand>
        <name>substrate</name>
    </ligand>
</feature>
<evidence type="ECO:0000256" key="7">
    <source>
        <dbReference type="ARBA" id="ARBA00022993"/>
    </source>
</evidence>
<evidence type="ECO:0000256" key="8">
    <source>
        <dbReference type="ARBA" id="ARBA00029346"/>
    </source>
</evidence>
<keyword evidence="6 9" id="KW-0460">Magnesium</keyword>
<keyword evidence="3 9" id="KW-0548">Nucleotidyltransferase</keyword>
<dbReference type="Proteomes" id="UP000571817">
    <property type="component" value="Unassembled WGS sequence"/>
</dbReference>
<accession>A0A853DIP0</accession>
<dbReference type="NCBIfam" id="TIGR01510">
    <property type="entry name" value="coaD_prev_kdtB"/>
    <property type="match status" value="1"/>
</dbReference>
<gene>
    <name evidence="9" type="primary">coaD</name>
    <name evidence="11" type="ORF">HNR15_001018</name>
</gene>
<dbReference type="HAMAP" id="MF_00151">
    <property type="entry name" value="PPAT_bact"/>
    <property type="match status" value="1"/>
</dbReference>
<feature type="site" description="Transition state stabilizer" evidence="9">
    <location>
        <position position="21"/>
    </location>
</feature>
<feature type="binding site" evidence="9">
    <location>
        <position position="13"/>
    </location>
    <ligand>
        <name>substrate</name>
    </ligand>
</feature>
<dbReference type="InterPro" id="IPR001980">
    <property type="entry name" value="PPAT"/>
</dbReference>
<comment type="function">
    <text evidence="9">Reversibly transfers an adenylyl group from ATP to 4'-phosphopantetheine, yielding dephospho-CoA (dPCoA) and pyrophosphate.</text>
</comment>
<feature type="binding site" evidence="9">
    <location>
        <position position="103"/>
    </location>
    <ligand>
        <name>ATP</name>
        <dbReference type="ChEBI" id="CHEBI:30616"/>
    </ligand>
</feature>
<comment type="subcellular location">
    <subcellularLocation>
        <location evidence="9">Cytoplasm</location>
    </subcellularLocation>
</comment>
<evidence type="ECO:0000256" key="4">
    <source>
        <dbReference type="ARBA" id="ARBA00022741"/>
    </source>
</evidence>
<comment type="cofactor">
    <cofactor evidence="9">
        <name>Mg(2+)</name>
        <dbReference type="ChEBI" id="CHEBI:18420"/>
    </cofactor>
</comment>
<dbReference type="SUPFAM" id="SSF52374">
    <property type="entry name" value="Nucleotidylyl transferase"/>
    <property type="match status" value="1"/>
</dbReference>
<dbReference type="Pfam" id="PF01467">
    <property type="entry name" value="CTP_transf_like"/>
    <property type="match status" value="1"/>
</dbReference>
<keyword evidence="4 9" id="KW-0547">Nucleotide-binding</keyword>
<feature type="binding site" evidence="9">
    <location>
        <position position="92"/>
    </location>
    <ligand>
        <name>substrate</name>
    </ligand>
</feature>
<dbReference type="PANTHER" id="PTHR21342:SF1">
    <property type="entry name" value="PHOSPHOPANTETHEINE ADENYLYLTRANSFERASE"/>
    <property type="match status" value="1"/>
</dbReference>
<feature type="binding site" evidence="9">
    <location>
        <begin position="127"/>
        <end position="133"/>
    </location>
    <ligand>
        <name>ATP</name>
        <dbReference type="ChEBI" id="CHEBI:30616"/>
    </ligand>
</feature>
<comment type="pathway">
    <text evidence="9">Cofactor biosynthesis; coenzyme A biosynthesis; CoA from (R)-pantothenate: step 4/5.</text>
</comment>
<organism evidence="11 12">
    <name type="scientific">Allobranchiibius huperziae</name>
    <dbReference type="NCBI Taxonomy" id="1874116"/>
    <lineage>
        <taxon>Bacteria</taxon>
        <taxon>Bacillati</taxon>
        <taxon>Actinomycetota</taxon>
        <taxon>Actinomycetes</taxon>
        <taxon>Micrococcales</taxon>
        <taxon>Dermacoccaceae</taxon>
        <taxon>Allobranchiibius</taxon>
    </lineage>
</organism>
<feature type="binding site" evidence="9">
    <location>
        <position position="45"/>
    </location>
    <ligand>
        <name>substrate</name>
    </ligand>
</feature>
<keyword evidence="7 9" id="KW-0173">Coenzyme A biosynthesis</keyword>
<dbReference type="GO" id="GO:0005737">
    <property type="term" value="C:cytoplasm"/>
    <property type="evidence" value="ECO:0007669"/>
    <property type="project" value="UniProtKB-SubCell"/>
</dbReference>
<proteinExistence type="inferred from homology"/>
<dbReference type="UniPathway" id="UPA00241">
    <property type="reaction ID" value="UER00355"/>
</dbReference>
<protein>
    <recommendedName>
        <fullName evidence="9">Phosphopantetheine adenylyltransferase</fullName>
        <ecNumber evidence="9">2.7.7.3</ecNumber>
    </recommendedName>
    <alternativeName>
        <fullName evidence="9">Dephospho-CoA pyrophosphorylase</fullName>
    </alternativeName>
    <alternativeName>
        <fullName evidence="9">Pantetheine-phosphate adenylyltransferase</fullName>
        <shortName evidence="9">PPAT</shortName>
    </alternativeName>
</protein>
<dbReference type="GO" id="GO:0015937">
    <property type="term" value="P:coenzyme A biosynthetic process"/>
    <property type="evidence" value="ECO:0007669"/>
    <property type="project" value="UniProtKB-UniRule"/>
</dbReference>
<keyword evidence="1 9" id="KW-0963">Cytoplasm</keyword>
<keyword evidence="5 9" id="KW-0067">ATP-binding</keyword>
<evidence type="ECO:0000313" key="12">
    <source>
        <dbReference type="Proteomes" id="UP000571817"/>
    </source>
</evidence>
<keyword evidence="2 9" id="KW-0808">Transferase</keyword>
<dbReference type="AlphaFoldDB" id="A0A853DIP0"/>
<dbReference type="GO" id="GO:0004595">
    <property type="term" value="F:pantetheine-phosphate adenylyltransferase activity"/>
    <property type="evidence" value="ECO:0007669"/>
    <property type="project" value="UniProtKB-UniRule"/>
</dbReference>
<dbReference type="Gene3D" id="3.40.50.620">
    <property type="entry name" value="HUPs"/>
    <property type="match status" value="1"/>
</dbReference>
<name>A0A853DIP0_9MICO</name>
<dbReference type="CDD" id="cd02163">
    <property type="entry name" value="PPAT"/>
    <property type="match status" value="1"/>
</dbReference>
<comment type="subunit">
    <text evidence="9">Homohexamer.</text>
</comment>
<comment type="catalytic activity">
    <reaction evidence="8 9">
        <text>(R)-4'-phosphopantetheine + ATP + H(+) = 3'-dephospho-CoA + diphosphate</text>
        <dbReference type="Rhea" id="RHEA:19801"/>
        <dbReference type="ChEBI" id="CHEBI:15378"/>
        <dbReference type="ChEBI" id="CHEBI:30616"/>
        <dbReference type="ChEBI" id="CHEBI:33019"/>
        <dbReference type="ChEBI" id="CHEBI:57328"/>
        <dbReference type="ChEBI" id="CHEBI:61723"/>
        <dbReference type="EC" id="2.7.7.3"/>
    </reaction>
</comment>
<dbReference type="GO" id="GO:0005524">
    <property type="term" value="F:ATP binding"/>
    <property type="evidence" value="ECO:0007669"/>
    <property type="project" value="UniProtKB-KW"/>
</dbReference>
<dbReference type="EC" id="2.7.7.3" evidence="9"/>
<feature type="binding site" evidence="9">
    <location>
        <begin position="13"/>
        <end position="14"/>
    </location>
    <ligand>
        <name>ATP</name>
        <dbReference type="ChEBI" id="CHEBI:30616"/>
    </ligand>
</feature>
<dbReference type="PANTHER" id="PTHR21342">
    <property type="entry name" value="PHOSPHOPANTETHEINE ADENYLYLTRANSFERASE"/>
    <property type="match status" value="1"/>
</dbReference>
<keyword evidence="12" id="KW-1185">Reference proteome</keyword>
<dbReference type="EMBL" id="JACCFW010000001">
    <property type="protein sequence ID" value="NYJ74055.1"/>
    <property type="molecule type" value="Genomic_DNA"/>
</dbReference>
<dbReference type="InterPro" id="IPR004821">
    <property type="entry name" value="Cyt_trans-like"/>
</dbReference>
<evidence type="ECO:0000313" key="11">
    <source>
        <dbReference type="EMBL" id="NYJ74055.1"/>
    </source>
</evidence>
<dbReference type="PRINTS" id="PR01020">
    <property type="entry name" value="LPSBIOSNTHSS"/>
</dbReference>
<evidence type="ECO:0000256" key="6">
    <source>
        <dbReference type="ARBA" id="ARBA00022842"/>
    </source>
</evidence>
<evidence type="ECO:0000256" key="5">
    <source>
        <dbReference type="ARBA" id="ARBA00022840"/>
    </source>
</evidence>
<evidence type="ECO:0000256" key="3">
    <source>
        <dbReference type="ARBA" id="ARBA00022695"/>
    </source>
</evidence>
<reference evidence="11 12" key="1">
    <citation type="submission" date="2020-07" db="EMBL/GenBank/DDBJ databases">
        <title>Sequencing the genomes of 1000 actinobacteria strains.</title>
        <authorList>
            <person name="Klenk H.-P."/>
        </authorList>
    </citation>
    <scope>NUCLEOTIDE SEQUENCE [LARGE SCALE GENOMIC DNA]</scope>
    <source>
        <strain evidence="11 12">DSM 29531</strain>
    </source>
</reference>